<feature type="region of interest" description="Disordered" evidence="1">
    <location>
        <begin position="272"/>
        <end position="318"/>
    </location>
</feature>
<sequence>MKIQFLVFICAVGAVAGAEDGGSVVPKDHNKDAHNALCNLMKAAVTKWGDGGKTLSPPLKKALGRTLFGKDDGGTVDTLKGKLPDDYEGVVKQTDSRNFACGQPRNDQAGYGNLHQVRWSGHSAPHDMVCLCTAGSYGWPINGTGPSTTLCGKDKGALKADNKKGWDSANQGEDEQGKEQINATWVEVVTQCLQGGKGGDLKQALNTFTESLVHKSGDEVHKNRKQLGEGTPNNYTGCSGSPKLGVCVMYYPDDKHATPWWIELPNALKEDEQLQKQRQEEEKRKQQEEAAKKDTNKTEDIKSTTPTTNQTEQNKTATLHETIRKLNLTSGTPISRPTSWLLSALLLI</sequence>
<feature type="chain" id="PRO_5003389037" evidence="2">
    <location>
        <begin position="18"/>
        <end position="348"/>
    </location>
</feature>
<feature type="compositionally biased region" description="Polar residues" evidence="1">
    <location>
        <begin position="303"/>
        <end position="318"/>
    </location>
</feature>
<proteinExistence type="predicted"/>
<comment type="caution">
    <text evidence="3">The sequence shown here is derived from an EMBL/GenBank/DDBJ whole genome shotgun (WGS) entry which is preliminary data.</text>
</comment>
<evidence type="ECO:0000313" key="3">
    <source>
        <dbReference type="EMBL" id="CCD15731.1"/>
    </source>
</evidence>
<name>F9WEM0_TRYCI</name>
<accession>F9WEM0</accession>
<keyword evidence="4" id="KW-1185">Reference proteome</keyword>
<dbReference type="VEuPathDB" id="TriTrypDB:TcIL3000_0_07430"/>
<feature type="compositionally biased region" description="Basic and acidic residues" evidence="1">
    <location>
        <begin position="272"/>
        <end position="302"/>
    </location>
</feature>
<evidence type="ECO:0000256" key="2">
    <source>
        <dbReference type="SAM" id="SignalP"/>
    </source>
</evidence>
<dbReference type="EMBL" id="CAEQ01002034">
    <property type="protein sequence ID" value="CCD15731.1"/>
    <property type="molecule type" value="Genomic_DNA"/>
</dbReference>
<protein>
    <submittedName>
        <fullName evidence="3">Variant surface glycoprotein</fullName>
    </submittedName>
</protein>
<dbReference type="Proteomes" id="UP000000702">
    <property type="component" value="Unassembled WGS sequence"/>
</dbReference>
<feature type="signal peptide" evidence="2">
    <location>
        <begin position="1"/>
        <end position="17"/>
    </location>
</feature>
<dbReference type="AlphaFoldDB" id="F9WEM0"/>
<reference evidence="4" key="1">
    <citation type="submission" date="2011-07" db="EMBL/GenBank/DDBJ databases">
        <title>Divergent evolution of antigenic variation in African trypanosomes.</title>
        <authorList>
            <person name="Jackson A.P."/>
            <person name="Berry A."/>
            <person name="Allison H.C."/>
            <person name="Burton P."/>
            <person name="Anderson J."/>
            <person name="Aslett M."/>
            <person name="Brown R."/>
            <person name="Corton N."/>
            <person name="Harris D."/>
            <person name="Hauser H."/>
            <person name="Gamble J."/>
            <person name="Gilderthorp R."/>
            <person name="McQuillan J."/>
            <person name="Quail M.A."/>
            <person name="Sanders M."/>
            <person name="Van Tonder A."/>
            <person name="Ginger M.L."/>
            <person name="Donelson J.E."/>
            <person name="Field M.C."/>
            <person name="Barry J.D."/>
            <person name="Berriman M."/>
            <person name="Hertz-Fowler C."/>
        </authorList>
    </citation>
    <scope>NUCLEOTIDE SEQUENCE [LARGE SCALE GENOMIC DNA]</scope>
    <source>
        <strain evidence="4">IL3000</strain>
    </source>
</reference>
<gene>
    <name evidence="3" type="ORF">TCIL3000_0_07430</name>
</gene>
<organism evidence="3 4">
    <name type="scientific">Trypanosoma congolense (strain IL3000)</name>
    <dbReference type="NCBI Taxonomy" id="1068625"/>
    <lineage>
        <taxon>Eukaryota</taxon>
        <taxon>Discoba</taxon>
        <taxon>Euglenozoa</taxon>
        <taxon>Kinetoplastea</taxon>
        <taxon>Metakinetoplastina</taxon>
        <taxon>Trypanosomatida</taxon>
        <taxon>Trypanosomatidae</taxon>
        <taxon>Trypanosoma</taxon>
        <taxon>Nannomonas</taxon>
    </lineage>
</organism>
<evidence type="ECO:0000313" key="4">
    <source>
        <dbReference type="Proteomes" id="UP000000702"/>
    </source>
</evidence>
<evidence type="ECO:0000256" key="1">
    <source>
        <dbReference type="SAM" id="MobiDB-lite"/>
    </source>
</evidence>
<reference evidence="3 4" key="2">
    <citation type="journal article" date="2012" name="Proc. Natl. Acad. Sci. U.S.A.">
        <title>Antigenic diversity is generated by distinct evolutionary mechanisms in African trypanosome species.</title>
        <authorList>
            <person name="Jackson A.P."/>
            <person name="Berry A."/>
            <person name="Aslett M."/>
            <person name="Allison H.C."/>
            <person name="Burton P."/>
            <person name="Vavrova-Anderson J."/>
            <person name="Brown R."/>
            <person name="Browne H."/>
            <person name="Corton N."/>
            <person name="Hauser H."/>
            <person name="Gamble J."/>
            <person name="Gilderthorp R."/>
            <person name="Marcello L."/>
            <person name="McQuillan J."/>
            <person name="Otto T.D."/>
            <person name="Quail M.A."/>
            <person name="Sanders M.J."/>
            <person name="van Tonder A."/>
            <person name="Ginger M.L."/>
            <person name="Field M.C."/>
            <person name="Barry J.D."/>
            <person name="Hertz-Fowler C."/>
            <person name="Berriman M."/>
        </authorList>
    </citation>
    <scope>NUCLEOTIDE SEQUENCE [LARGE SCALE GENOMIC DNA]</scope>
    <source>
        <strain evidence="3 4">IL3000</strain>
    </source>
</reference>
<keyword evidence="2" id="KW-0732">Signal</keyword>